<feature type="region of interest" description="Disordered" evidence="1">
    <location>
        <begin position="163"/>
        <end position="252"/>
    </location>
</feature>
<reference evidence="3" key="1">
    <citation type="submission" date="2016-09" db="EMBL/GenBank/DDBJ databases">
        <authorList>
            <person name="Jeantristanb JTB J.-T."/>
            <person name="Ricardo R."/>
        </authorList>
    </citation>
    <scope>NUCLEOTIDE SEQUENCE [LARGE SCALE GENOMIC DNA]</scope>
</reference>
<accession>A0A238FGB8</accession>
<dbReference type="Proteomes" id="UP000198372">
    <property type="component" value="Unassembled WGS sequence"/>
</dbReference>
<feature type="compositionally biased region" description="Low complexity" evidence="1">
    <location>
        <begin position="90"/>
        <end position="101"/>
    </location>
</feature>
<feature type="compositionally biased region" description="Pro residues" evidence="1">
    <location>
        <begin position="103"/>
        <end position="112"/>
    </location>
</feature>
<evidence type="ECO:0000256" key="1">
    <source>
        <dbReference type="SAM" id="MobiDB-lite"/>
    </source>
</evidence>
<protein>
    <submittedName>
        <fullName evidence="2">BQ2448_1592 protein</fullName>
    </submittedName>
</protein>
<dbReference type="EMBL" id="FMSP01000005">
    <property type="protein sequence ID" value="SCV70198.1"/>
    <property type="molecule type" value="Genomic_DNA"/>
</dbReference>
<gene>
    <name evidence="2" type="ORF">BQ2448_1592</name>
</gene>
<feature type="region of interest" description="Disordered" evidence="1">
    <location>
        <begin position="47"/>
        <end position="124"/>
    </location>
</feature>
<feature type="compositionally biased region" description="Low complexity" evidence="1">
    <location>
        <begin position="195"/>
        <end position="206"/>
    </location>
</feature>
<evidence type="ECO:0000313" key="2">
    <source>
        <dbReference type="EMBL" id="SCV70198.1"/>
    </source>
</evidence>
<feature type="compositionally biased region" description="Polar residues" evidence="1">
    <location>
        <begin position="220"/>
        <end position="231"/>
    </location>
</feature>
<proteinExistence type="predicted"/>
<evidence type="ECO:0000313" key="3">
    <source>
        <dbReference type="Proteomes" id="UP000198372"/>
    </source>
</evidence>
<name>A0A238FGB8_9BASI</name>
<dbReference type="OrthoDB" id="10373881at2759"/>
<feature type="compositionally biased region" description="Basic and acidic residues" evidence="1">
    <location>
        <begin position="113"/>
        <end position="124"/>
    </location>
</feature>
<sequence length="395" mass="43383">MMPRRLLDKNESSLMRLLEDVELGDKCYRKRTERLPSMLEWTQVMGMNRKPKTSGSKATQDIKPDAGRDQSLIGVPAAEAEDAADVSNDAPLVAPEEAALAWHPPPPSSIPHPDPDTPPARDEEQIPPYSIVAAARTEPLSPHLNISNKLIGVFDDGVRCLLSDVARDGPRRRRQTERPPGMVGWKQSRTKRPGTASSTSTAVASVEGPSVVFTAAAAATKQSKGSNKTAPQTPPQTDDLPAPDSSQARDEAEFTRLIEELKSGPEGGEELRQRTERLHELAGAIVQRRRDHTIRRRRSDNYFEGAWIEEVKAEKMENGLENEATEGEDDDEEGVEPCSRLAWASPAKTGAPRITTWVKSAFDRLHWLGERVQVGNSTGDARLRQISADLGEGSE</sequence>
<keyword evidence="3" id="KW-1185">Reference proteome</keyword>
<dbReference type="AlphaFoldDB" id="A0A238FGB8"/>
<organism evidence="2 3">
    <name type="scientific">Microbotryum intermedium</name>
    <dbReference type="NCBI Taxonomy" id="269621"/>
    <lineage>
        <taxon>Eukaryota</taxon>
        <taxon>Fungi</taxon>
        <taxon>Dikarya</taxon>
        <taxon>Basidiomycota</taxon>
        <taxon>Pucciniomycotina</taxon>
        <taxon>Microbotryomycetes</taxon>
        <taxon>Microbotryales</taxon>
        <taxon>Microbotryaceae</taxon>
        <taxon>Microbotryum</taxon>
    </lineage>
</organism>